<evidence type="ECO:0000256" key="3">
    <source>
        <dbReference type="ARBA" id="ARBA00022475"/>
    </source>
</evidence>
<dbReference type="InterPro" id="IPR022346">
    <property type="entry name" value="T2SS_GspH"/>
</dbReference>
<dbReference type="SUPFAM" id="SSF54523">
    <property type="entry name" value="Pili subunits"/>
    <property type="match status" value="1"/>
</dbReference>
<dbReference type="RefSeq" id="WP_172432724.1">
    <property type="nucleotide sequence ID" value="NZ_AP022642.1"/>
</dbReference>
<organism evidence="12 13">
    <name type="scientific">Metapseudomonas otitidis</name>
    <dbReference type="NCBI Taxonomy" id="319939"/>
    <lineage>
        <taxon>Bacteria</taxon>
        <taxon>Pseudomonadati</taxon>
        <taxon>Pseudomonadota</taxon>
        <taxon>Gammaproteobacteria</taxon>
        <taxon>Pseudomonadales</taxon>
        <taxon>Pseudomonadaceae</taxon>
        <taxon>Metapseudomonas</taxon>
    </lineage>
</organism>
<keyword evidence="5" id="KW-0997">Cell inner membrane</keyword>
<dbReference type="GeneID" id="57396294"/>
<evidence type="ECO:0000256" key="1">
    <source>
        <dbReference type="ARBA" id="ARBA00004377"/>
    </source>
</evidence>
<dbReference type="AlphaFoldDB" id="A0A679G9C9"/>
<feature type="domain" description="General secretion pathway GspH" evidence="11">
    <location>
        <begin position="42"/>
        <end position="155"/>
    </location>
</feature>
<evidence type="ECO:0000256" key="4">
    <source>
        <dbReference type="ARBA" id="ARBA00022481"/>
    </source>
</evidence>
<evidence type="ECO:0000313" key="12">
    <source>
        <dbReference type="EMBL" id="BCA27106.1"/>
    </source>
</evidence>
<protein>
    <recommendedName>
        <fullName evidence="2">Type II secretion system protein H</fullName>
    </recommendedName>
    <alternativeName>
        <fullName evidence="10">General secretion pathway protein H</fullName>
    </alternativeName>
</protein>
<evidence type="ECO:0000259" key="11">
    <source>
        <dbReference type="Pfam" id="PF12019"/>
    </source>
</evidence>
<comment type="similarity">
    <text evidence="9">Belongs to the GSP H family.</text>
</comment>
<dbReference type="Pfam" id="PF12019">
    <property type="entry name" value="GspH"/>
    <property type="match status" value="1"/>
</dbReference>
<accession>A0A679G9C9</accession>
<gene>
    <name evidence="12" type="ORF">PtoMrB4_10830</name>
</gene>
<evidence type="ECO:0000313" key="13">
    <source>
        <dbReference type="Proteomes" id="UP000501237"/>
    </source>
</evidence>
<dbReference type="Proteomes" id="UP000501237">
    <property type="component" value="Chromosome"/>
</dbReference>
<comment type="subcellular location">
    <subcellularLocation>
        <location evidence="1">Cell inner membrane</location>
        <topology evidence="1">Single-pass membrane protein</topology>
    </subcellularLocation>
</comment>
<dbReference type="GO" id="GO:0015628">
    <property type="term" value="P:protein secretion by the type II secretion system"/>
    <property type="evidence" value="ECO:0007669"/>
    <property type="project" value="InterPro"/>
</dbReference>
<keyword evidence="4" id="KW-0488">Methylation</keyword>
<sequence length="172" mass="18691">MYQKGISLTELLFALGVTGVLICLSTSMLERAETYKLEALSHELAASIRFARSQAVHAGTHVTVQAQEEDWSMGWVIYIDANDNGSLDENEPVLMRKLLDGRIRLIGNSPVKNYVRYNPGGQAVLLNGAFQAGTLTLCPSTERAQGIKAVLNSAGRLRLDVQEDGSVCARSP</sequence>
<keyword evidence="8" id="KW-0472">Membrane</keyword>
<evidence type="ECO:0000256" key="7">
    <source>
        <dbReference type="ARBA" id="ARBA00022989"/>
    </source>
</evidence>
<proteinExistence type="inferred from homology"/>
<dbReference type="Gene3D" id="3.55.40.10">
    <property type="entry name" value="minor pseudopilin epsh domain"/>
    <property type="match status" value="1"/>
</dbReference>
<keyword evidence="6" id="KW-0812">Transmembrane</keyword>
<evidence type="ECO:0000256" key="5">
    <source>
        <dbReference type="ARBA" id="ARBA00022519"/>
    </source>
</evidence>
<name>A0A679G9C9_9GAMM</name>
<evidence type="ECO:0000256" key="9">
    <source>
        <dbReference type="ARBA" id="ARBA00025772"/>
    </source>
</evidence>
<dbReference type="InterPro" id="IPR045584">
    <property type="entry name" value="Pilin-like"/>
</dbReference>
<keyword evidence="7" id="KW-1133">Transmembrane helix</keyword>
<dbReference type="GO" id="GO:0005886">
    <property type="term" value="C:plasma membrane"/>
    <property type="evidence" value="ECO:0007669"/>
    <property type="project" value="UniProtKB-SubCell"/>
</dbReference>
<keyword evidence="3" id="KW-1003">Cell membrane</keyword>
<dbReference type="EMBL" id="AP022642">
    <property type="protein sequence ID" value="BCA27106.1"/>
    <property type="molecule type" value="Genomic_DNA"/>
</dbReference>
<dbReference type="GO" id="GO:0015627">
    <property type="term" value="C:type II protein secretion system complex"/>
    <property type="evidence" value="ECO:0007669"/>
    <property type="project" value="InterPro"/>
</dbReference>
<evidence type="ECO:0000256" key="6">
    <source>
        <dbReference type="ARBA" id="ARBA00022692"/>
    </source>
</evidence>
<dbReference type="KEGG" id="poj:PtoMrB4_10830"/>
<evidence type="ECO:0000256" key="10">
    <source>
        <dbReference type="ARBA" id="ARBA00030775"/>
    </source>
</evidence>
<evidence type="ECO:0000256" key="8">
    <source>
        <dbReference type="ARBA" id="ARBA00023136"/>
    </source>
</evidence>
<reference evidence="12 13" key="1">
    <citation type="journal article" date="2020" name="Microbiol. Resour. Announc.">
        <title>Complete genome sequence of Pseudomonas otitidis strain MrB4, isolated from Lake Biwa in Japan.</title>
        <authorList>
            <person name="Miyazaki K."/>
            <person name="Hase E."/>
            <person name="Maruya T."/>
        </authorList>
    </citation>
    <scope>NUCLEOTIDE SEQUENCE [LARGE SCALE GENOMIC DNA]</scope>
    <source>
        <strain evidence="12 13">MrB4</strain>
    </source>
</reference>
<evidence type="ECO:0000256" key="2">
    <source>
        <dbReference type="ARBA" id="ARBA00021549"/>
    </source>
</evidence>